<dbReference type="InterPro" id="IPR037359">
    <property type="entry name" value="NST/OST"/>
</dbReference>
<evidence type="ECO:0000256" key="2">
    <source>
        <dbReference type="ARBA" id="ARBA00023180"/>
    </source>
</evidence>
<dbReference type="SUPFAM" id="SSF52540">
    <property type="entry name" value="P-loop containing nucleoside triphosphate hydrolases"/>
    <property type="match status" value="1"/>
</dbReference>
<dbReference type="AlphaFoldDB" id="A0AA46TLI0"/>
<dbReference type="Proteomes" id="UP001164390">
    <property type="component" value="Chromosome"/>
</dbReference>
<accession>A0AA46TLI0</accession>
<dbReference type="InterPro" id="IPR000863">
    <property type="entry name" value="Sulfotransferase_dom"/>
</dbReference>
<evidence type="ECO:0000259" key="3">
    <source>
        <dbReference type="Pfam" id="PF00685"/>
    </source>
</evidence>
<dbReference type="PANTHER" id="PTHR10605">
    <property type="entry name" value="HEPARAN SULFATE SULFOTRANSFERASE"/>
    <property type="match status" value="1"/>
</dbReference>
<keyword evidence="2" id="KW-0325">Glycoprotein</keyword>
<dbReference type="InterPro" id="IPR027417">
    <property type="entry name" value="P-loop_NTPase"/>
</dbReference>
<keyword evidence="1" id="KW-0808">Transferase</keyword>
<dbReference type="EMBL" id="CP094970">
    <property type="protein sequence ID" value="UYM07450.1"/>
    <property type="molecule type" value="Genomic_DNA"/>
</dbReference>
<dbReference type="RefSeq" id="WP_271636425.1">
    <property type="nucleotide sequence ID" value="NZ_CP094970.1"/>
</dbReference>
<reference evidence="4" key="1">
    <citation type="submission" date="2022-01" db="EMBL/GenBank/DDBJ databases">
        <title>Nocardioidaceae gen. sp. A5X3R13.</title>
        <authorList>
            <person name="Lopez Marin M.A."/>
            <person name="Uhlik O."/>
        </authorList>
    </citation>
    <scope>NUCLEOTIDE SEQUENCE</scope>
    <source>
        <strain evidence="4">A5X3R13</strain>
    </source>
</reference>
<evidence type="ECO:0000313" key="4">
    <source>
        <dbReference type="EMBL" id="UYM07450.1"/>
    </source>
</evidence>
<protein>
    <submittedName>
        <fullName evidence="4">Sulfotransferase</fullName>
    </submittedName>
</protein>
<keyword evidence="5" id="KW-1185">Reference proteome</keyword>
<gene>
    <name evidence="4" type="ORF">L0C25_10385</name>
</gene>
<dbReference type="Gene3D" id="3.40.50.300">
    <property type="entry name" value="P-loop containing nucleotide triphosphate hydrolases"/>
    <property type="match status" value="1"/>
</dbReference>
<feature type="domain" description="Sulfotransferase" evidence="3">
    <location>
        <begin position="22"/>
        <end position="213"/>
    </location>
</feature>
<evidence type="ECO:0000256" key="1">
    <source>
        <dbReference type="ARBA" id="ARBA00022679"/>
    </source>
</evidence>
<proteinExistence type="predicted"/>
<dbReference type="KEGG" id="sgrg:L0C25_10385"/>
<sequence>MSDAGSVTPTVEAPPLPITFSVVGVQKAATTTLYTLLGRHRRIVRGEIKERHFFDDETLEWDPPDYADYHAIPTKPWHRIAGDMTPIYLFWPRALERMRDYNPDMRLIASFRDPIERAFSQWSMERDRDPFFPDFDDVIADDRFAALPAAAAADSRDVTIRTHTLAARGLYGQQVRRGLECFDRDQWLMFDFRDLVGEPTSTLDRVTDFLGIDRYRRYPSLTRSHAGTSDHRGAPPSGDAIRALADLYGPDLADFEALSGVDTSPWPTSKVLAGDLDPGDLAAQLAKRAGLVG</sequence>
<organism evidence="4 5">
    <name type="scientific">Solicola gregarius</name>
    <dbReference type="NCBI Taxonomy" id="2908642"/>
    <lineage>
        <taxon>Bacteria</taxon>
        <taxon>Bacillati</taxon>
        <taxon>Actinomycetota</taxon>
        <taxon>Actinomycetes</taxon>
        <taxon>Propionibacteriales</taxon>
        <taxon>Nocardioidaceae</taxon>
        <taxon>Solicola</taxon>
    </lineage>
</organism>
<dbReference type="GO" id="GO:0008146">
    <property type="term" value="F:sulfotransferase activity"/>
    <property type="evidence" value="ECO:0007669"/>
    <property type="project" value="InterPro"/>
</dbReference>
<evidence type="ECO:0000313" key="5">
    <source>
        <dbReference type="Proteomes" id="UP001164390"/>
    </source>
</evidence>
<dbReference type="PANTHER" id="PTHR10605:SF56">
    <property type="entry name" value="BIFUNCTIONAL HEPARAN SULFATE N-DEACETYLASE_N-SULFOTRANSFERASE"/>
    <property type="match status" value="1"/>
</dbReference>
<dbReference type="Pfam" id="PF00685">
    <property type="entry name" value="Sulfotransfer_1"/>
    <property type="match status" value="1"/>
</dbReference>
<name>A0AA46TLI0_9ACTN</name>